<feature type="domain" description="eCIS core" evidence="2">
    <location>
        <begin position="112"/>
        <end position="188"/>
    </location>
</feature>
<gene>
    <name evidence="3" type="ORF">GCM10023340_45070</name>
</gene>
<evidence type="ECO:0000313" key="3">
    <source>
        <dbReference type="EMBL" id="GAA5156649.1"/>
    </source>
</evidence>
<accession>A0ABP9Q6Z8</accession>
<name>A0ABP9Q6Z8_9ACTN</name>
<feature type="compositionally biased region" description="Basic and acidic residues" evidence="1">
    <location>
        <begin position="11"/>
        <end position="20"/>
    </location>
</feature>
<feature type="region of interest" description="Disordered" evidence="1">
    <location>
        <begin position="338"/>
        <end position="366"/>
    </location>
</feature>
<proteinExistence type="predicted"/>
<evidence type="ECO:0000256" key="1">
    <source>
        <dbReference type="SAM" id="MobiDB-lite"/>
    </source>
</evidence>
<dbReference type="Proteomes" id="UP001500221">
    <property type="component" value="Unassembled WGS sequence"/>
</dbReference>
<evidence type="ECO:0000259" key="2">
    <source>
        <dbReference type="Pfam" id="PF13699"/>
    </source>
</evidence>
<organism evidence="3 4">
    <name type="scientific">Nocardioides marinquilinus</name>
    <dbReference type="NCBI Taxonomy" id="1210400"/>
    <lineage>
        <taxon>Bacteria</taxon>
        <taxon>Bacillati</taxon>
        <taxon>Actinomycetota</taxon>
        <taxon>Actinomycetes</taxon>
        <taxon>Propionibacteriales</taxon>
        <taxon>Nocardioidaceae</taxon>
        <taxon>Nocardioides</taxon>
    </lineage>
</organism>
<sequence>MPTVRAMAEFAHPETDEREQAAPATPVRRVAAPLVVGAADDRAEVEADRVADQVISRLQGGETGETHIHDGCHGVARIAAPSAAPEVGYEGGAISDGLTSRIESKRGTGQALPDDVRSRMESGFGRSLADVRVHTDGESAQLNRSVSARAFTTGNDIFFGAGEFDPGTAAGERVLAHEIAHTQQQGGGARRVHRLWEGVGNRKKRLPMQNAWQIRTLADKDVWFLDGDSKDDVLVVKPDDQPATLGMLAGALHQTLSDAESVVERPLDSKDRGELYKLIGMKAQNEILDGSWADRGANLPAVQGKSPEVAAADNARGLLAQTGKSVVAMSFAAGTSAMKEAKTKTKGEGDTEDQTSSTGLRDKLTQPGHMAALGHMTAIDFLLGNRDRAYSGNLENWFYTPQGNIKLIDHVDPGTGGGDEMSLGYTNRQQWISYCGQMLRDSKHYLADWCVDSMLAKAQTFAGDDDIRLWSKQKPDGTTSRYQQMVAEFERGLKEGEAHIVKVFTTSKWSWKGMKNHHGAKASIKKATKSAGKHGGGDDFYKELKRRAEYLGVKPEPEPEQ</sequence>
<feature type="compositionally biased region" description="Basic and acidic residues" evidence="1">
    <location>
        <begin position="339"/>
        <end position="349"/>
    </location>
</feature>
<keyword evidence="4" id="KW-1185">Reference proteome</keyword>
<feature type="region of interest" description="Disordered" evidence="1">
    <location>
        <begin position="1"/>
        <end position="25"/>
    </location>
</feature>
<evidence type="ECO:0000313" key="4">
    <source>
        <dbReference type="Proteomes" id="UP001500221"/>
    </source>
</evidence>
<comment type="caution">
    <text evidence="3">The sequence shown here is derived from an EMBL/GenBank/DDBJ whole genome shotgun (WGS) entry which is preliminary data.</text>
</comment>
<dbReference type="EMBL" id="BAABKG010000008">
    <property type="protein sequence ID" value="GAA5156649.1"/>
    <property type="molecule type" value="Genomic_DNA"/>
</dbReference>
<reference evidence="4" key="1">
    <citation type="journal article" date="2019" name="Int. J. Syst. Evol. Microbiol.">
        <title>The Global Catalogue of Microorganisms (GCM) 10K type strain sequencing project: providing services to taxonomists for standard genome sequencing and annotation.</title>
        <authorList>
            <consortium name="The Broad Institute Genomics Platform"/>
            <consortium name="The Broad Institute Genome Sequencing Center for Infectious Disease"/>
            <person name="Wu L."/>
            <person name="Ma J."/>
        </authorList>
    </citation>
    <scope>NUCLEOTIDE SEQUENCE [LARGE SCALE GENOMIC DNA]</scope>
    <source>
        <strain evidence="4">JCM 18459</strain>
    </source>
</reference>
<protein>
    <recommendedName>
        <fullName evidence="2">eCIS core domain-containing protein</fullName>
    </recommendedName>
</protein>
<dbReference type="Pfam" id="PF13699">
    <property type="entry name" value="eCIS_core"/>
    <property type="match status" value="1"/>
</dbReference>
<dbReference type="InterPro" id="IPR025295">
    <property type="entry name" value="eCIS_core_dom"/>
</dbReference>